<dbReference type="OrthoDB" id="5574325at2759"/>
<feature type="region of interest" description="Disordered" evidence="1">
    <location>
        <begin position="346"/>
        <end position="464"/>
    </location>
</feature>
<evidence type="ECO:0000256" key="1">
    <source>
        <dbReference type="SAM" id="MobiDB-lite"/>
    </source>
</evidence>
<dbReference type="STRING" id="1344416.A0A139A424"/>
<evidence type="ECO:0000313" key="2">
    <source>
        <dbReference type="EMBL" id="KXS11215.1"/>
    </source>
</evidence>
<protein>
    <submittedName>
        <fullName evidence="2">Uncharacterized protein</fullName>
    </submittedName>
</protein>
<name>A0A139A424_GONPJ</name>
<dbReference type="AlphaFoldDB" id="A0A139A424"/>
<dbReference type="Proteomes" id="UP000070544">
    <property type="component" value="Unassembled WGS sequence"/>
</dbReference>
<dbReference type="OMA" id="RMDEICE"/>
<feature type="compositionally biased region" description="Acidic residues" evidence="1">
    <location>
        <begin position="367"/>
        <end position="381"/>
    </location>
</feature>
<sequence>MDDAFCRDFSCCGMSLASLHDLVQHCEEFHGGAFPEEQEDEATTPLAAGLLDVDPGAVAAAINAPSLFGLPIPSITVPADPVDSAINVPFCVTPETTPKLVPSDDVAVKAEPDLVSQSVLSPGRASPLPTPPPESLDMLMFSRPKSTSSLFTPSRSIFPVLKSDPVLCAGPVAPESIRSITPIESTSTPDLAQPSPRTTPLPTDLISTLTLTPFPTLPSPPPTPSVPADPQLLARLLAALNDPVAFVSILASQIAAAIAANGAANALSETSAMPSSASIEAAAAAAVAAAGLSAAALAGGLGCMAASVVGAVGSDGSALSSDLTEPTCVRMDEICEDLGCSSWRKRSGQSAKRSLSPIPEDLPVDGLDGDLDDSSADESATEEPVLSSRPTKRARPSTRTLLINSSDSTTAPARCPPRPPQTPKDREMELARKRERERRRREEKRRVEEQRRAARSKVGEFAWL</sequence>
<organism evidence="2 3">
    <name type="scientific">Gonapodya prolifera (strain JEL478)</name>
    <name type="common">Monoblepharis prolifera</name>
    <dbReference type="NCBI Taxonomy" id="1344416"/>
    <lineage>
        <taxon>Eukaryota</taxon>
        <taxon>Fungi</taxon>
        <taxon>Fungi incertae sedis</taxon>
        <taxon>Chytridiomycota</taxon>
        <taxon>Chytridiomycota incertae sedis</taxon>
        <taxon>Monoblepharidomycetes</taxon>
        <taxon>Monoblepharidales</taxon>
        <taxon>Gonapodyaceae</taxon>
        <taxon>Gonapodya</taxon>
    </lineage>
</organism>
<evidence type="ECO:0000313" key="3">
    <source>
        <dbReference type="Proteomes" id="UP000070544"/>
    </source>
</evidence>
<accession>A0A139A424</accession>
<feature type="compositionally biased region" description="Polar residues" evidence="1">
    <location>
        <begin position="397"/>
        <end position="408"/>
    </location>
</feature>
<feature type="compositionally biased region" description="Basic and acidic residues" evidence="1">
    <location>
        <begin position="423"/>
        <end position="434"/>
    </location>
</feature>
<proteinExistence type="predicted"/>
<dbReference type="EMBL" id="KQ965806">
    <property type="protein sequence ID" value="KXS11215.1"/>
    <property type="molecule type" value="Genomic_DNA"/>
</dbReference>
<keyword evidence="3" id="KW-1185">Reference proteome</keyword>
<reference evidence="2 3" key="1">
    <citation type="journal article" date="2015" name="Genome Biol. Evol.">
        <title>Phylogenomic analyses indicate that early fungi evolved digesting cell walls of algal ancestors of land plants.</title>
        <authorList>
            <person name="Chang Y."/>
            <person name="Wang S."/>
            <person name="Sekimoto S."/>
            <person name="Aerts A.L."/>
            <person name="Choi C."/>
            <person name="Clum A."/>
            <person name="LaButti K.M."/>
            <person name="Lindquist E.A."/>
            <person name="Yee Ngan C."/>
            <person name="Ohm R.A."/>
            <person name="Salamov A.A."/>
            <person name="Grigoriev I.V."/>
            <person name="Spatafora J.W."/>
            <person name="Berbee M.L."/>
        </authorList>
    </citation>
    <scope>NUCLEOTIDE SEQUENCE [LARGE SCALE GENOMIC DNA]</scope>
    <source>
        <strain evidence="2 3">JEL478</strain>
    </source>
</reference>
<gene>
    <name evidence="2" type="ORF">M427DRAFT_444336</name>
</gene>